<evidence type="ECO:0000313" key="3">
    <source>
        <dbReference type="EMBL" id="MDF0480155.1"/>
    </source>
</evidence>
<dbReference type="InterPro" id="IPR001347">
    <property type="entry name" value="SIS_dom"/>
</dbReference>
<comment type="subunit">
    <text evidence="1">Homooctamer.</text>
</comment>
<dbReference type="EMBL" id="JAPDSH010000005">
    <property type="protein sequence ID" value="MDF0480155.1"/>
    <property type="molecule type" value="Genomic_DNA"/>
</dbReference>
<dbReference type="PANTHER" id="PTHR10937">
    <property type="entry name" value="GLUCOSAMINE--FRUCTOSE-6-PHOSPHATE AMINOTRANSFERASE, ISOMERIZING"/>
    <property type="match status" value="1"/>
</dbReference>
<dbReference type="PIRSF" id="PIRSF009290">
    <property type="entry name" value="FrlB"/>
    <property type="match status" value="1"/>
</dbReference>
<dbReference type="Pfam" id="PF01380">
    <property type="entry name" value="SIS"/>
    <property type="match status" value="1"/>
</dbReference>
<dbReference type="RefSeq" id="WP_275471733.1">
    <property type="nucleotide sequence ID" value="NZ_JAPDSH010000005.1"/>
</dbReference>
<dbReference type="Gene3D" id="3.40.50.10490">
    <property type="entry name" value="Glucose-6-phosphate isomerase like protein, domain 1"/>
    <property type="match status" value="2"/>
</dbReference>
<dbReference type="EC" id="3.5.-.-" evidence="1"/>
<dbReference type="InterPro" id="IPR035488">
    <property type="entry name" value="FrlB_SIS"/>
</dbReference>
<dbReference type="InterPro" id="IPR046348">
    <property type="entry name" value="SIS_dom_sf"/>
</dbReference>
<proteinExistence type="predicted"/>
<dbReference type="CDD" id="cd05710">
    <property type="entry name" value="SIS_1"/>
    <property type="match status" value="1"/>
</dbReference>
<name>A0ABT5X2C9_9ENTE</name>
<accession>A0ABT5X2C9</accession>
<gene>
    <name evidence="3" type="ORF">OL233_07590</name>
</gene>
<reference evidence="3" key="1">
    <citation type="submission" date="2022-10" db="EMBL/GenBank/DDBJ databases">
        <title>Vagococcus sp. isolated from poultry meat.</title>
        <authorList>
            <person name="Johansson P."/>
            <person name="Bjorkroth J."/>
        </authorList>
    </citation>
    <scope>NUCLEOTIDE SEQUENCE</scope>
    <source>
        <strain evidence="3">PNs007</strain>
    </source>
</reference>
<keyword evidence="1" id="KW-0378">Hydrolase</keyword>
<evidence type="ECO:0000313" key="4">
    <source>
        <dbReference type="Proteomes" id="UP001147148"/>
    </source>
</evidence>
<dbReference type="Proteomes" id="UP001147148">
    <property type="component" value="Unassembled WGS sequence"/>
</dbReference>
<feature type="domain" description="SIS" evidence="2">
    <location>
        <begin position="27"/>
        <end position="158"/>
    </location>
</feature>
<dbReference type="PROSITE" id="PS51464">
    <property type="entry name" value="SIS"/>
    <property type="match status" value="1"/>
</dbReference>
<organism evidence="3 4">
    <name type="scientific">Vagococcus proximus</name>
    <dbReference type="NCBI Taxonomy" id="2991417"/>
    <lineage>
        <taxon>Bacteria</taxon>
        <taxon>Bacillati</taxon>
        <taxon>Bacillota</taxon>
        <taxon>Bacilli</taxon>
        <taxon>Lactobacillales</taxon>
        <taxon>Enterococcaceae</taxon>
        <taxon>Vagococcus</taxon>
    </lineage>
</organism>
<sequence>MLKFNEAQQIKDIEGALALRPQVEKIIDEVWEKGFDNIFYLGIGGTYASALQAETYIKGKSNLPVSVQHAAEYYTTGNQRLTKESLVILSSVTGTTQEVVEALKGIKKVGATLVGFIDKADSPLAEQCDYVISYPNPGTEQIKFFMTADRLMHKNGEFTDYDTYYAELEAHLPKGLVEAEKQADAFGLEFAEKHRHDPMHYFIAAGNQWGACYSYAMCYWEEQSWLPSKSITAPEFLHGTLEIVEETTAVTLFLGEDEQRPLAERVKNLLPRICANYTLIDTKDYAVPGISEKYRGRILSFLLMHAVTQRIDAHVEQLNCHPLDIRRYYRQFDY</sequence>
<dbReference type="SUPFAM" id="SSF53697">
    <property type="entry name" value="SIS domain"/>
    <property type="match status" value="1"/>
</dbReference>
<evidence type="ECO:0000256" key="1">
    <source>
        <dbReference type="PIRNR" id="PIRNR009290"/>
    </source>
</evidence>
<comment type="caution">
    <text evidence="3">The sequence shown here is derived from an EMBL/GenBank/DDBJ whole genome shotgun (WGS) entry which is preliminary data.</text>
</comment>
<dbReference type="InterPro" id="IPR024713">
    <property type="entry name" value="Fructosamine_deglycase_FrlB"/>
</dbReference>
<evidence type="ECO:0000259" key="2">
    <source>
        <dbReference type="PROSITE" id="PS51464"/>
    </source>
</evidence>
<dbReference type="PANTHER" id="PTHR10937:SF14">
    <property type="entry name" value="FRUCTOSELYSINE 6-PHOSPHATE DEGLYCASE"/>
    <property type="match status" value="1"/>
</dbReference>
<protein>
    <recommendedName>
        <fullName evidence="1">Fructosamine deglycase</fullName>
        <ecNumber evidence="1">3.5.-.-</ecNumber>
    </recommendedName>
</protein>
<keyword evidence="4" id="KW-1185">Reference proteome</keyword>
<keyword evidence="1" id="KW-0119">Carbohydrate metabolism</keyword>
<comment type="function">
    <text evidence="1">Catalyzes the conversion of a range of fructosamine 6-phosphates to glucose 6-phosphate and a free amino acid.</text>
</comment>